<evidence type="ECO:0000256" key="2">
    <source>
        <dbReference type="ARBA" id="ARBA00023012"/>
    </source>
</evidence>
<dbReference type="GO" id="GO:0071474">
    <property type="term" value="P:cellular hyperosmotic response"/>
    <property type="evidence" value="ECO:0007669"/>
    <property type="project" value="TreeGrafter"/>
</dbReference>
<feature type="compositionally biased region" description="Low complexity" evidence="3">
    <location>
        <begin position="67"/>
        <end position="82"/>
    </location>
</feature>
<accession>A0AAD7MZQ9</accession>
<sequence length="411" mass="42767">MGTLVAQPTNNDVDAAFKDHLLAVLSLHDAPRAAAAPIPRYSGPSDWQTEAILRKVEALLRDSSTSSGAAAITTPTPTPKATIMNGMGSASGKRPPTPVLAGLPPVPQNLLHSNGAATNGRGSPDSEASYNTALEDDIESNTDTTTNSPSASTSASYNSPALSASSTSNNGAPAPSNNTGAGACPTCGHHPNSTRTHNAATSPLRPYPYPYPYPVYARTNPNGTDADFSDGSTSSHSPSTQYPYPYPYSESPGVVPTGGALASAATQGGMDALEELRLLKDQVRDVSRVCNAVATGDLTQKITVPVQGDLMVQLKKVINTMVDNLGHFATEVTRVSRDVGTEGKLGAQAHVEDVEGTWRELTDEVNTLAANLTTQVGFLSFSLLHRQSAATLGAAGIVTPQTPEAKCVFTW</sequence>
<dbReference type="GO" id="GO:0004673">
    <property type="term" value="F:protein histidine kinase activity"/>
    <property type="evidence" value="ECO:0007669"/>
    <property type="project" value="TreeGrafter"/>
</dbReference>
<dbReference type="CDD" id="cd06225">
    <property type="entry name" value="HAMP"/>
    <property type="match status" value="1"/>
</dbReference>
<evidence type="ECO:0000313" key="6">
    <source>
        <dbReference type="Proteomes" id="UP001215598"/>
    </source>
</evidence>
<feature type="compositionally biased region" description="Low complexity" evidence="3">
    <location>
        <begin position="141"/>
        <end position="161"/>
    </location>
</feature>
<dbReference type="PANTHER" id="PTHR45339">
    <property type="entry name" value="HYBRID SIGNAL TRANSDUCTION HISTIDINE KINASE J"/>
    <property type="match status" value="1"/>
</dbReference>
<dbReference type="EMBL" id="JARKIB010000104">
    <property type="protein sequence ID" value="KAJ7740159.1"/>
    <property type="molecule type" value="Genomic_DNA"/>
</dbReference>
<dbReference type="InterPro" id="IPR003660">
    <property type="entry name" value="HAMP_dom"/>
</dbReference>
<feature type="domain" description="HAMP" evidence="4">
    <location>
        <begin position="277"/>
        <end position="330"/>
    </location>
</feature>
<feature type="compositionally biased region" description="Polar residues" evidence="3">
    <location>
        <begin position="191"/>
        <end position="201"/>
    </location>
</feature>
<evidence type="ECO:0000259" key="4">
    <source>
        <dbReference type="PROSITE" id="PS50885"/>
    </source>
</evidence>
<keyword evidence="6" id="KW-1185">Reference proteome</keyword>
<evidence type="ECO:0000256" key="1">
    <source>
        <dbReference type="ARBA" id="ARBA00022553"/>
    </source>
</evidence>
<feature type="region of interest" description="Disordered" evidence="3">
    <location>
        <begin position="187"/>
        <end position="206"/>
    </location>
</feature>
<gene>
    <name evidence="5" type="ORF">B0H16DRAFT_59309</name>
</gene>
<keyword evidence="1" id="KW-0597">Phosphoprotein</keyword>
<dbReference type="AlphaFoldDB" id="A0AAD7MZQ9"/>
<dbReference type="GO" id="GO:0016020">
    <property type="term" value="C:membrane"/>
    <property type="evidence" value="ECO:0007669"/>
    <property type="project" value="InterPro"/>
</dbReference>
<evidence type="ECO:0000256" key="3">
    <source>
        <dbReference type="SAM" id="MobiDB-lite"/>
    </source>
</evidence>
<evidence type="ECO:0000313" key="5">
    <source>
        <dbReference type="EMBL" id="KAJ7740159.1"/>
    </source>
</evidence>
<feature type="compositionally biased region" description="Polar residues" evidence="3">
    <location>
        <begin position="162"/>
        <end position="177"/>
    </location>
</feature>
<name>A0AAD7MZQ9_9AGAR</name>
<feature type="compositionally biased region" description="Polar residues" evidence="3">
    <location>
        <begin position="110"/>
        <end position="132"/>
    </location>
</feature>
<feature type="region of interest" description="Disordered" evidence="3">
    <location>
        <begin position="67"/>
        <end position="177"/>
    </location>
</feature>
<protein>
    <recommendedName>
        <fullName evidence="4">HAMP domain-containing protein</fullName>
    </recommendedName>
</protein>
<dbReference type="PANTHER" id="PTHR45339:SF1">
    <property type="entry name" value="HYBRID SIGNAL TRANSDUCTION HISTIDINE KINASE J"/>
    <property type="match status" value="1"/>
</dbReference>
<reference evidence="5" key="1">
    <citation type="submission" date="2023-03" db="EMBL/GenBank/DDBJ databases">
        <title>Massive genome expansion in bonnet fungi (Mycena s.s.) driven by repeated elements and novel gene families across ecological guilds.</title>
        <authorList>
            <consortium name="Lawrence Berkeley National Laboratory"/>
            <person name="Harder C.B."/>
            <person name="Miyauchi S."/>
            <person name="Viragh M."/>
            <person name="Kuo A."/>
            <person name="Thoen E."/>
            <person name="Andreopoulos B."/>
            <person name="Lu D."/>
            <person name="Skrede I."/>
            <person name="Drula E."/>
            <person name="Henrissat B."/>
            <person name="Morin E."/>
            <person name="Kohler A."/>
            <person name="Barry K."/>
            <person name="LaButti K."/>
            <person name="Morin E."/>
            <person name="Salamov A."/>
            <person name="Lipzen A."/>
            <person name="Mereny Z."/>
            <person name="Hegedus B."/>
            <person name="Baldrian P."/>
            <person name="Stursova M."/>
            <person name="Weitz H."/>
            <person name="Taylor A."/>
            <person name="Grigoriev I.V."/>
            <person name="Nagy L.G."/>
            <person name="Martin F."/>
            <person name="Kauserud H."/>
        </authorList>
    </citation>
    <scope>NUCLEOTIDE SEQUENCE</scope>
    <source>
        <strain evidence="5">CBHHK182m</strain>
    </source>
</reference>
<feature type="compositionally biased region" description="Low complexity" evidence="3">
    <location>
        <begin position="232"/>
        <end position="242"/>
    </location>
</feature>
<keyword evidence="2" id="KW-0902">Two-component regulatory system</keyword>
<dbReference type="Proteomes" id="UP001215598">
    <property type="component" value="Unassembled WGS sequence"/>
</dbReference>
<feature type="region of interest" description="Disordered" evidence="3">
    <location>
        <begin position="212"/>
        <end position="242"/>
    </location>
</feature>
<proteinExistence type="predicted"/>
<dbReference type="GO" id="GO:0000160">
    <property type="term" value="P:phosphorelay signal transduction system"/>
    <property type="evidence" value="ECO:0007669"/>
    <property type="project" value="UniProtKB-KW"/>
</dbReference>
<comment type="caution">
    <text evidence="5">The sequence shown here is derived from an EMBL/GenBank/DDBJ whole genome shotgun (WGS) entry which is preliminary data.</text>
</comment>
<organism evidence="5 6">
    <name type="scientific">Mycena metata</name>
    <dbReference type="NCBI Taxonomy" id="1033252"/>
    <lineage>
        <taxon>Eukaryota</taxon>
        <taxon>Fungi</taxon>
        <taxon>Dikarya</taxon>
        <taxon>Basidiomycota</taxon>
        <taxon>Agaricomycotina</taxon>
        <taxon>Agaricomycetes</taxon>
        <taxon>Agaricomycetidae</taxon>
        <taxon>Agaricales</taxon>
        <taxon>Marasmiineae</taxon>
        <taxon>Mycenaceae</taxon>
        <taxon>Mycena</taxon>
    </lineage>
</organism>
<dbReference type="Gene3D" id="1.20.120.1530">
    <property type="match status" value="1"/>
</dbReference>
<dbReference type="PROSITE" id="PS50885">
    <property type="entry name" value="HAMP"/>
    <property type="match status" value="1"/>
</dbReference>